<feature type="region of interest" description="Disordered" evidence="1">
    <location>
        <begin position="142"/>
        <end position="175"/>
    </location>
</feature>
<gene>
    <name evidence="2" type="ORF">E2I00_005128</name>
</gene>
<name>A0A643BT00_BALPH</name>
<evidence type="ECO:0000256" key="1">
    <source>
        <dbReference type="SAM" id="MobiDB-lite"/>
    </source>
</evidence>
<protein>
    <submittedName>
        <fullName evidence="2">Uncharacterized protein</fullName>
    </submittedName>
</protein>
<feature type="compositionally biased region" description="Polar residues" evidence="1">
    <location>
        <begin position="163"/>
        <end position="173"/>
    </location>
</feature>
<dbReference type="EMBL" id="SGJD01004789">
    <property type="protein sequence ID" value="KAB0391107.1"/>
    <property type="molecule type" value="Genomic_DNA"/>
</dbReference>
<evidence type="ECO:0000313" key="2">
    <source>
        <dbReference type="EMBL" id="KAB0391107.1"/>
    </source>
</evidence>
<dbReference type="InterPro" id="IPR023578">
    <property type="entry name" value="Ras_GEF_dom_sf"/>
</dbReference>
<dbReference type="OrthoDB" id="9717162at2759"/>
<accession>A0A643BT00</accession>
<comment type="caution">
    <text evidence="2">The sequence shown here is derived from an EMBL/GenBank/DDBJ whole genome shotgun (WGS) entry which is preliminary data.</text>
</comment>
<dbReference type="AlphaFoldDB" id="A0A643BT00"/>
<reference evidence="2 3" key="1">
    <citation type="journal article" date="2019" name="PLoS ONE">
        <title>Genomic analyses reveal an absence of contemporary introgressive admixture between fin whales and blue whales, despite known hybrids.</title>
        <authorList>
            <person name="Westbury M.V."/>
            <person name="Petersen B."/>
            <person name="Lorenzen E.D."/>
        </authorList>
    </citation>
    <scope>NUCLEOTIDE SEQUENCE [LARGE SCALE GENOMIC DNA]</scope>
    <source>
        <strain evidence="2">FinWhale-01</strain>
    </source>
</reference>
<dbReference type="Proteomes" id="UP000437017">
    <property type="component" value="Unassembled WGS sequence"/>
</dbReference>
<dbReference type="Gene3D" id="1.20.870.10">
    <property type="entry name" value="Son of sevenless (SoS) protein Chain: S domain 1"/>
    <property type="match status" value="1"/>
</dbReference>
<dbReference type="SUPFAM" id="SSF48366">
    <property type="entry name" value="Ras GEF"/>
    <property type="match status" value="1"/>
</dbReference>
<keyword evidence="3" id="KW-1185">Reference proteome</keyword>
<sequence length="455" mass="49369">MRVEGAPANTTPSSGTVKLSSPVRISPLMYLLAMPELSAAANTKRPQCLLGKNPLSWKEQAQPTKNTLKELERAHCIQSGLSKGNNGVFRLESVALKKNPKSIIPIYLSLPVTPFISIHFPSCCANDLNYGPPDFGALELQCRSPGNSRDRNSHPLAGEQPTHKTPTSTLNKTDSVEERNTAHLRADGQANGPEPLPEQLRRGNAFQKQVLQNYFPLQPMSSRNADLETQVPPPTSTTIGKQGSTQEIGQEPVHGAPCSISLQEGQVPHTSNRAQGRLRVRGNVSTGDRKETLMVWSVQAGRPEKLVGNLVPAFLDSDPSDLPAFLGTYRALATTQQDGGHLHQLKMAVSSILGTWLHHYRPRKSNPTDDIFSSWSYSTGSKTSSRNTLRPRATCTSAALYSSRARASSSHSSHLSSKTRSSEYASSNSTTRACLCPSSHLISKGRKSIYTGSNS</sequence>
<proteinExistence type="predicted"/>
<feature type="region of interest" description="Disordered" evidence="1">
    <location>
        <begin position="224"/>
        <end position="251"/>
    </location>
</feature>
<evidence type="ECO:0000313" key="3">
    <source>
        <dbReference type="Proteomes" id="UP000437017"/>
    </source>
</evidence>
<organism evidence="2 3">
    <name type="scientific">Balaenoptera physalus</name>
    <name type="common">Fin whale</name>
    <name type="synonym">Balaena physalus</name>
    <dbReference type="NCBI Taxonomy" id="9770"/>
    <lineage>
        <taxon>Eukaryota</taxon>
        <taxon>Metazoa</taxon>
        <taxon>Chordata</taxon>
        <taxon>Craniata</taxon>
        <taxon>Vertebrata</taxon>
        <taxon>Euteleostomi</taxon>
        <taxon>Mammalia</taxon>
        <taxon>Eutheria</taxon>
        <taxon>Laurasiatheria</taxon>
        <taxon>Artiodactyla</taxon>
        <taxon>Whippomorpha</taxon>
        <taxon>Cetacea</taxon>
        <taxon>Mysticeti</taxon>
        <taxon>Balaenopteridae</taxon>
        <taxon>Balaenoptera</taxon>
    </lineage>
</organism>
<feature type="compositionally biased region" description="Polar residues" evidence="1">
    <location>
        <begin position="236"/>
        <end position="248"/>
    </location>
</feature>